<dbReference type="EMBL" id="AJAT01000017">
    <property type="protein sequence ID" value="EOL42484.1"/>
    <property type="molecule type" value="Genomic_DNA"/>
</dbReference>
<evidence type="ECO:0000256" key="1">
    <source>
        <dbReference type="ARBA" id="ARBA00022801"/>
    </source>
</evidence>
<evidence type="ECO:0000313" key="3">
    <source>
        <dbReference type="EMBL" id="EOL42484.1"/>
    </source>
</evidence>
<accession>R3TLZ6</accession>
<dbReference type="InterPro" id="IPR050789">
    <property type="entry name" value="Diverse_Enzym_Activities"/>
</dbReference>
<keyword evidence="1" id="KW-0378">Hydrolase</keyword>
<protein>
    <submittedName>
        <fullName evidence="3">Beta-lactamase</fullName>
    </submittedName>
</protein>
<dbReference type="GO" id="GO:0016787">
    <property type="term" value="F:hydrolase activity"/>
    <property type="evidence" value="ECO:0007669"/>
    <property type="project" value="UniProtKB-KW"/>
</dbReference>
<dbReference type="AlphaFoldDB" id="R3TLZ6"/>
<keyword evidence="4" id="KW-1185">Reference proteome</keyword>
<organism evidence="3 4">
    <name type="scientific">Enterococcus phoeniculicola ATCC BAA-412</name>
    <dbReference type="NCBI Taxonomy" id="1158610"/>
    <lineage>
        <taxon>Bacteria</taxon>
        <taxon>Bacillati</taxon>
        <taxon>Bacillota</taxon>
        <taxon>Bacilli</taxon>
        <taxon>Lactobacillales</taxon>
        <taxon>Enterococcaceae</taxon>
        <taxon>Enterococcus</taxon>
    </lineage>
</organism>
<comment type="caution">
    <text evidence="3">The sequence shown here is derived from an EMBL/GenBank/DDBJ whole genome shotgun (WGS) entry which is preliminary data.</text>
</comment>
<feature type="domain" description="Beta-lactamase-related" evidence="2">
    <location>
        <begin position="7"/>
        <end position="321"/>
    </location>
</feature>
<dbReference type="RefSeq" id="WP_010769471.1">
    <property type="nucleotide sequence ID" value="NZ_ASWE01000001.1"/>
</dbReference>
<reference evidence="3 4" key="1">
    <citation type="submission" date="2013-02" db="EMBL/GenBank/DDBJ databases">
        <title>The Genome Sequence of Enterococcus phoeniculicola BAA-412.</title>
        <authorList>
            <consortium name="The Broad Institute Genome Sequencing Platform"/>
            <consortium name="The Broad Institute Genome Sequencing Center for Infectious Disease"/>
            <person name="Earl A.M."/>
            <person name="Gilmore M.S."/>
            <person name="Lebreton F."/>
            <person name="Walker B."/>
            <person name="Young S.K."/>
            <person name="Zeng Q."/>
            <person name="Gargeya S."/>
            <person name="Fitzgerald M."/>
            <person name="Haas B."/>
            <person name="Abouelleil A."/>
            <person name="Alvarado L."/>
            <person name="Arachchi H.M."/>
            <person name="Berlin A.M."/>
            <person name="Chapman S.B."/>
            <person name="Dewar J."/>
            <person name="Goldberg J."/>
            <person name="Griggs A."/>
            <person name="Gujja S."/>
            <person name="Hansen M."/>
            <person name="Howarth C."/>
            <person name="Imamovic A."/>
            <person name="Larimer J."/>
            <person name="McCowan C."/>
            <person name="Murphy C."/>
            <person name="Neiman D."/>
            <person name="Pearson M."/>
            <person name="Priest M."/>
            <person name="Roberts A."/>
            <person name="Saif S."/>
            <person name="Shea T."/>
            <person name="Sisk P."/>
            <person name="Sykes S."/>
            <person name="Wortman J."/>
            <person name="Nusbaum C."/>
            <person name="Birren B."/>
        </authorList>
    </citation>
    <scope>NUCLEOTIDE SEQUENCE [LARGE SCALE GENOMIC DNA]</scope>
    <source>
        <strain evidence="3 4">ATCC BAA-412</strain>
    </source>
</reference>
<dbReference type="PANTHER" id="PTHR43283">
    <property type="entry name" value="BETA-LACTAMASE-RELATED"/>
    <property type="match status" value="1"/>
</dbReference>
<dbReference type="STRING" id="154621.RV11_GL002037"/>
<dbReference type="eggNOG" id="COG1680">
    <property type="taxonomic scope" value="Bacteria"/>
</dbReference>
<dbReference type="SUPFAM" id="SSF56601">
    <property type="entry name" value="beta-lactamase/transpeptidase-like"/>
    <property type="match status" value="1"/>
</dbReference>
<dbReference type="PATRIC" id="fig|1158610.3.peg.2821"/>
<dbReference type="Gene3D" id="3.40.710.10">
    <property type="entry name" value="DD-peptidase/beta-lactamase superfamily"/>
    <property type="match status" value="1"/>
</dbReference>
<sequence>MYLKTQKEIEKKKEQGVFPGAVFAFIEGDKQEIHVIGEARIVPEALPMDEDYLFDVASLTKVICTTSVVLKLLEDGKIQLDDPLKTYLPEFKDESISIRHLLTHTSDINTWIENRDELNQEELRAAYLTLKAGENLGKKVKYTDAGTILLGFMLEKIYWEDVIDIFQEEVLNPIGMMQSLFLPKASNRIVPTEQLSTGEVIHGVTHDPKARILAEHAGNAGLFTNVSDVIKFVEMYLQLGSVENGTFLKKETILKLLKDCTPSGKGHRSLGWDLKEDEMDGHPLLFHTGYTGTFLLLDVEEHSAFIFLSNRIHPADHRDEYIQNRDEILSIYLKEKALKKK</sequence>
<evidence type="ECO:0000259" key="2">
    <source>
        <dbReference type="Pfam" id="PF00144"/>
    </source>
</evidence>
<proteinExistence type="predicted"/>
<dbReference type="Pfam" id="PF00144">
    <property type="entry name" value="Beta-lactamase"/>
    <property type="match status" value="1"/>
</dbReference>
<dbReference type="InterPro" id="IPR012338">
    <property type="entry name" value="Beta-lactam/transpept-like"/>
</dbReference>
<dbReference type="HOGENOM" id="CLU_020027_1_0_9"/>
<name>R3TLZ6_9ENTE</name>
<dbReference type="InterPro" id="IPR001466">
    <property type="entry name" value="Beta-lactam-related"/>
</dbReference>
<dbReference type="PANTHER" id="PTHR43283:SF11">
    <property type="entry name" value="BETA-LACTAMASE-RELATED DOMAIN-CONTAINING PROTEIN"/>
    <property type="match status" value="1"/>
</dbReference>
<evidence type="ECO:0000313" key="4">
    <source>
        <dbReference type="Proteomes" id="UP000013785"/>
    </source>
</evidence>
<gene>
    <name evidence="3" type="ORF">UC3_02836</name>
</gene>
<dbReference type="Proteomes" id="UP000013785">
    <property type="component" value="Unassembled WGS sequence"/>
</dbReference>
<dbReference type="OrthoDB" id="9803467at2"/>